<feature type="compositionally biased region" description="Basic and acidic residues" evidence="1">
    <location>
        <begin position="28"/>
        <end position="44"/>
    </location>
</feature>
<gene>
    <name evidence="2" type="primary">g10190</name>
    <name evidence="2" type="ORF">VP750_LOCUS9166</name>
</gene>
<keyword evidence="3" id="KW-1185">Reference proteome</keyword>
<evidence type="ECO:0000313" key="2">
    <source>
        <dbReference type="EMBL" id="CAL5227260.1"/>
    </source>
</evidence>
<organism evidence="2 3">
    <name type="scientific">Coccomyxa viridis</name>
    <dbReference type="NCBI Taxonomy" id="1274662"/>
    <lineage>
        <taxon>Eukaryota</taxon>
        <taxon>Viridiplantae</taxon>
        <taxon>Chlorophyta</taxon>
        <taxon>core chlorophytes</taxon>
        <taxon>Trebouxiophyceae</taxon>
        <taxon>Trebouxiophyceae incertae sedis</taxon>
        <taxon>Coccomyxaceae</taxon>
        <taxon>Coccomyxa</taxon>
    </lineage>
</organism>
<accession>A0ABP1G7B1</accession>
<dbReference type="Proteomes" id="UP001497392">
    <property type="component" value="Unassembled WGS sequence"/>
</dbReference>
<evidence type="ECO:0000313" key="3">
    <source>
        <dbReference type="Proteomes" id="UP001497392"/>
    </source>
</evidence>
<dbReference type="EMBL" id="CAXHTA020000017">
    <property type="protein sequence ID" value="CAL5227260.1"/>
    <property type="molecule type" value="Genomic_DNA"/>
</dbReference>
<proteinExistence type="predicted"/>
<sequence>MVTSEELFSKARAKSAAAEVLRIKARDDRFDEKKSDAKKKEKEAQNTSEEALALRKRGFSLLQEEHTGCPGSTYKQLPPQAFYRLLQDLLPTPWECAASDGQREIANEITEHLGGQLDWFGHHGPPLQTLCEGFAEFSDQKDYVNPQEPDYNAAWTMVDRASQVGLDEVNQLQPDILGIFRNWLGHKITFTPCWPGEEQPNIVGRVGQHTVVMVKLYADKGVHTRAAVLRHYQDFLASQDLTSGLLQQSCMPVLGMEIDNATLSVTGLAAIECTLLSEPLMHGLQLYRSNDPQHMLALATAMAAIRLTLDSLAAEQKRAGSCLNRPQQWPGRPWPLSQGKYESWRIQKLYGNTTYLLQPPEEATGSQSARLPTASPQPVPLVAKFWQPQGGHAVADLVQAAWHKQGVAPEVVDTFKVKPPPTFAPADDGDWEALKVEALQALRKGHEAQLMAPPDIMLAGEEAPCTVHANARLVNTMARRGPSGWEINFVGFACSGIQGSSRYPIMMSSDVRRQFGAHSLAHLEQQHDDNLLTAELEQGRAP</sequence>
<reference evidence="2 3" key="1">
    <citation type="submission" date="2024-06" db="EMBL/GenBank/DDBJ databases">
        <authorList>
            <person name="Kraege A."/>
            <person name="Thomma B."/>
        </authorList>
    </citation>
    <scope>NUCLEOTIDE SEQUENCE [LARGE SCALE GENOMIC DNA]</scope>
</reference>
<feature type="region of interest" description="Disordered" evidence="1">
    <location>
        <begin position="28"/>
        <end position="50"/>
    </location>
</feature>
<name>A0ABP1G7B1_9CHLO</name>
<evidence type="ECO:0000256" key="1">
    <source>
        <dbReference type="SAM" id="MobiDB-lite"/>
    </source>
</evidence>
<comment type="caution">
    <text evidence="2">The sequence shown here is derived from an EMBL/GenBank/DDBJ whole genome shotgun (WGS) entry which is preliminary data.</text>
</comment>
<protein>
    <submittedName>
        <fullName evidence="2">G10190 protein</fullName>
    </submittedName>
</protein>